<dbReference type="SUPFAM" id="SSF111369">
    <property type="entry name" value="HlyD-like secretion proteins"/>
    <property type="match status" value="1"/>
</dbReference>
<dbReference type="GO" id="GO:0015562">
    <property type="term" value="F:efflux transmembrane transporter activity"/>
    <property type="evidence" value="ECO:0007669"/>
    <property type="project" value="TreeGrafter"/>
</dbReference>
<organism evidence="7 8">
    <name type="scientific">Pseudomonas gessardii</name>
    <dbReference type="NCBI Taxonomy" id="78544"/>
    <lineage>
        <taxon>Bacteria</taxon>
        <taxon>Pseudomonadati</taxon>
        <taxon>Pseudomonadota</taxon>
        <taxon>Gammaproteobacteria</taxon>
        <taxon>Pseudomonadales</taxon>
        <taxon>Pseudomonadaceae</taxon>
        <taxon>Pseudomonas</taxon>
    </lineage>
</organism>
<feature type="domain" description="CusB-like beta-barrel" evidence="5">
    <location>
        <begin position="202"/>
        <end position="273"/>
    </location>
</feature>
<sequence length="387" mass="41391">MLRRRMLIMLAIVLLIVLLLGGYKAFSIYQQIQVFSAPKPPISVAVATAVEHPWQQRLPAVGTLKALQGVNLALEIAGTVKDVQFESGQKVKAGQPLVQLDSAVEDALLHTAQADLGLAQLDYGRGSQLVGSQAISRGEFDRLSAQLQKHKATVNQLKASLAKKHIVAPFSGTIGIRQVDVGDYLASGTVIATLQDLSSLYVDFYVPEQSVPKLAIGQEVQVHVSAYPKQTFPGTLSAINPKVESSTRNVLVRATLANPDTKLLPGMFSSLQVLLPDPQAQVVIPESAITYTLYGNSAYVVAQKKAADGSLEQDASGQPILIAERRFIETGERRDGLVLVTQGLSRGEQVVSAGQIKLDTGAHIAITADKNLPATPGLPLRNDGSRN</sequence>
<dbReference type="EMBL" id="WKED01000054">
    <property type="protein sequence ID" value="MCF5109644.1"/>
    <property type="molecule type" value="Genomic_DNA"/>
</dbReference>
<dbReference type="NCBIfam" id="TIGR01730">
    <property type="entry name" value="RND_mfp"/>
    <property type="match status" value="1"/>
</dbReference>
<comment type="caution">
    <text evidence="7">The sequence shown here is derived from an EMBL/GenBank/DDBJ whole genome shotgun (WGS) entry which is preliminary data.</text>
</comment>
<gene>
    <name evidence="6" type="ORF">GIW56_22705</name>
    <name evidence="7" type="ORF">HBO33_06835</name>
</gene>
<evidence type="ECO:0000256" key="1">
    <source>
        <dbReference type="ARBA" id="ARBA00009477"/>
    </source>
</evidence>
<dbReference type="FunFam" id="2.40.30.170:FF:000010">
    <property type="entry name" value="Efflux RND transporter periplasmic adaptor subunit"/>
    <property type="match status" value="1"/>
</dbReference>
<dbReference type="Gene3D" id="2.40.420.20">
    <property type="match status" value="1"/>
</dbReference>
<feature type="domain" description="Multidrug resistance protein MdtA-like alpha-helical hairpin" evidence="3">
    <location>
        <begin position="107"/>
        <end position="163"/>
    </location>
</feature>
<dbReference type="InterPro" id="IPR058792">
    <property type="entry name" value="Beta-barrel_RND_2"/>
</dbReference>
<reference evidence="6 9" key="1">
    <citation type="submission" date="2019-11" db="EMBL/GenBank/DDBJ databases">
        <title>Epiphytic Pseudomonas syringae from cherry orchards.</title>
        <authorList>
            <person name="Hulin M.T."/>
        </authorList>
    </citation>
    <scope>NUCLEOTIDE SEQUENCE [LARGE SCALE GENOMIC DNA]</scope>
    <source>
        <strain evidence="6 9">PA-6-5B</strain>
    </source>
</reference>
<comment type="similarity">
    <text evidence="1">Belongs to the membrane fusion protein (MFP) (TC 8.A.1) family.</text>
</comment>
<dbReference type="GO" id="GO:1990281">
    <property type="term" value="C:efflux pump complex"/>
    <property type="evidence" value="ECO:0007669"/>
    <property type="project" value="TreeGrafter"/>
</dbReference>
<dbReference type="Gene3D" id="2.40.50.100">
    <property type="match status" value="1"/>
</dbReference>
<evidence type="ECO:0000259" key="3">
    <source>
        <dbReference type="Pfam" id="PF25876"/>
    </source>
</evidence>
<dbReference type="PANTHER" id="PTHR30469">
    <property type="entry name" value="MULTIDRUG RESISTANCE PROTEIN MDTA"/>
    <property type="match status" value="1"/>
</dbReference>
<feature type="domain" description="Multidrug resistance protein MdtA-like barrel-sandwich hybrid" evidence="4">
    <location>
        <begin position="75"/>
        <end position="189"/>
    </location>
</feature>
<dbReference type="AlphaFoldDB" id="A0A7Y1QKV5"/>
<dbReference type="Gene3D" id="2.40.30.170">
    <property type="match status" value="1"/>
</dbReference>
<dbReference type="Pfam" id="PF25954">
    <property type="entry name" value="Beta-barrel_RND_2"/>
    <property type="match status" value="1"/>
</dbReference>
<evidence type="ECO:0000313" key="8">
    <source>
        <dbReference type="Proteomes" id="UP000542111"/>
    </source>
</evidence>
<dbReference type="PANTHER" id="PTHR30469:SF11">
    <property type="entry name" value="BLL4320 PROTEIN"/>
    <property type="match status" value="1"/>
</dbReference>
<keyword evidence="9" id="KW-1185">Reference proteome</keyword>
<protein>
    <submittedName>
        <fullName evidence="7">Efflux RND transporter periplasmic adaptor subunit</fullName>
    </submittedName>
</protein>
<name>A0A7Y1QKV5_9PSED</name>
<evidence type="ECO:0000259" key="4">
    <source>
        <dbReference type="Pfam" id="PF25917"/>
    </source>
</evidence>
<evidence type="ECO:0000259" key="5">
    <source>
        <dbReference type="Pfam" id="PF25954"/>
    </source>
</evidence>
<evidence type="ECO:0000313" key="6">
    <source>
        <dbReference type="EMBL" id="MCF5109644.1"/>
    </source>
</evidence>
<dbReference type="InterPro" id="IPR006143">
    <property type="entry name" value="RND_pump_MFP"/>
</dbReference>
<dbReference type="GeneID" id="70104004"/>
<keyword evidence="2" id="KW-0175">Coiled coil</keyword>
<evidence type="ECO:0000313" key="9">
    <source>
        <dbReference type="Proteomes" id="UP000814003"/>
    </source>
</evidence>
<dbReference type="OrthoDB" id="9806939at2"/>
<dbReference type="Pfam" id="PF25917">
    <property type="entry name" value="BSH_RND"/>
    <property type="match status" value="1"/>
</dbReference>
<dbReference type="InterPro" id="IPR058625">
    <property type="entry name" value="MdtA-like_BSH"/>
</dbReference>
<dbReference type="EMBL" id="JAAQYP010000008">
    <property type="protein sequence ID" value="NNA94877.1"/>
    <property type="molecule type" value="Genomic_DNA"/>
</dbReference>
<dbReference type="Proteomes" id="UP000814003">
    <property type="component" value="Unassembled WGS sequence"/>
</dbReference>
<dbReference type="Pfam" id="PF25876">
    <property type="entry name" value="HH_MFP_RND"/>
    <property type="match status" value="1"/>
</dbReference>
<proteinExistence type="inferred from homology"/>
<evidence type="ECO:0000256" key="2">
    <source>
        <dbReference type="ARBA" id="ARBA00023054"/>
    </source>
</evidence>
<evidence type="ECO:0000313" key="7">
    <source>
        <dbReference type="EMBL" id="NNA94877.1"/>
    </source>
</evidence>
<dbReference type="RefSeq" id="WP_076961852.1">
    <property type="nucleotide sequence ID" value="NZ_CBCRYT010000006.1"/>
</dbReference>
<accession>A0A7Y1QKV5</accession>
<reference evidence="7 8" key="2">
    <citation type="journal article" date="2020" name="Front. Microbiol.">
        <title>Genetic Organization of the aprX-lipA2 Operon Affects the Proteolytic Potential of Pseudomonas Species in Milk.</title>
        <authorList>
            <person name="Maier C."/>
            <person name="Huptas C."/>
            <person name="von Neubeck M."/>
            <person name="Scherer S."/>
            <person name="Wenning M."/>
            <person name="Lucking G."/>
        </authorList>
    </citation>
    <scope>NUCLEOTIDE SEQUENCE [LARGE SCALE GENOMIC DNA]</scope>
    <source>
        <strain evidence="7 8">G4779</strain>
    </source>
</reference>
<dbReference type="Proteomes" id="UP000542111">
    <property type="component" value="Unassembled WGS sequence"/>
</dbReference>
<dbReference type="InterPro" id="IPR058624">
    <property type="entry name" value="MdtA-like_HH"/>
</dbReference>
<dbReference type="Gene3D" id="1.10.287.470">
    <property type="entry name" value="Helix hairpin bin"/>
    <property type="match status" value="1"/>
</dbReference>